<feature type="region of interest" description="Disordered" evidence="9">
    <location>
        <begin position="366"/>
        <end position="493"/>
    </location>
</feature>
<dbReference type="PROSITE" id="PS00633">
    <property type="entry name" value="BROMODOMAIN_1"/>
    <property type="match status" value="1"/>
</dbReference>
<dbReference type="AlphaFoldDB" id="A0A6H5J8Z4"/>
<evidence type="ECO:0000256" key="5">
    <source>
        <dbReference type="ARBA" id="ARBA00023117"/>
    </source>
</evidence>
<dbReference type="InterPro" id="IPR037382">
    <property type="entry name" value="Rsc/polybromo"/>
</dbReference>
<dbReference type="InterPro" id="IPR036427">
    <property type="entry name" value="Bromodomain-like_sf"/>
</dbReference>
<dbReference type="SUPFAM" id="SSF47370">
    <property type="entry name" value="Bromodomain"/>
    <property type="match status" value="1"/>
</dbReference>
<dbReference type="OrthoDB" id="784962at2759"/>
<organism evidence="11 12">
    <name type="scientific">Trichogramma brassicae</name>
    <dbReference type="NCBI Taxonomy" id="86971"/>
    <lineage>
        <taxon>Eukaryota</taxon>
        <taxon>Metazoa</taxon>
        <taxon>Ecdysozoa</taxon>
        <taxon>Arthropoda</taxon>
        <taxon>Hexapoda</taxon>
        <taxon>Insecta</taxon>
        <taxon>Pterygota</taxon>
        <taxon>Neoptera</taxon>
        <taxon>Endopterygota</taxon>
        <taxon>Hymenoptera</taxon>
        <taxon>Apocrita</taxon>
        <taxon>Proctotrupomorpha</taxon>
        <taxon>Chalcidoidea</taxon>
        <taxon>Trichogrammatidae</taxon>
        <taxon>Trichogramma</taxon>
    </lineage>
</organism>
<protein>
    <recommendedName>
        <fullName evidence="10">Bromo domain-containing protein</fullName>
    </recommendedName>
</protein>
<dbReference type="InterPro" id="IPR018359">
    <property type="entry name" value="Bromodomain_CS"/>
</dbReference>
<feature type="domain" description="Bromo" evidence="10">
    <location>
        <begin position="46"/>
        <end position="116"/>
    </location>
</feature>
<evidence type="ECO:0000259" key="10">
    <source>
        <dbReference type="PROSITE" id="PS50014"/>
    </source>
</evidence>
<evidence type="ECO:0000256" key="2">
    <source>
        <dbReference type="ARBA" id="ARBA00022737"/>
    </source>
</evidence>
<feature type="compositionally biased region" description="Low complexity" evidence="9">
    <location>
        <begin position="301"/>
        <end position="318"/>
    </location>
</feature>
<feature type="compositionally biased region" description="Low complexity" evidence="9">
    <location>
        <begin position="388"/>
        <end position="397"/>
    </location>
</feature>
<dbReference type="Pfam" id="PF00439">
    <property type="entry name" value="Bromodomain"/>
    <property type="match status" value="1"/>
</dbReference>
<keyword evidence="7" id="KW-0539">Nucleus</keyword>
<evidence type="ECO:0000256" key="9">
    <source>
        <dbReference type="SAM" id="MobiDB-lite"/>
    </source>
</evidence>
<name>A0A6H5J8Z4_9HYME</name>
<feature type="compositionally biased region" description="Polar residues" evidence="9">
    <location>
        <begin position="408"/>
        <end position="423"/>
    </location>
</feature>
<dbReference type="GO" id="GO:0006338">
    <property type="term" value="P:chromatin remodeling"/>
    <property type="evidence" value="ECO:0007669"/>
    <property type="project" value="InterPro"/>
</dbReference>
<comment type="subcellular location">
    <subcellularLocation>
        <location evidence="1">Nucleus</location>
    </subcellularLocation>
</comment>
<evidence type="ECO:0000256" key="8">
    <source>
        <dbReference type="PROSITE-ProRule" id="PRU00035"/>
    </source>
</evidence>
<evidence type="ECO:0000256" key="7">
    <source>
        <dbReference type="ARBA" id="ARBA00023242"/>
    </source>
</evidence>
<evidence type="ECO:0000256" key="4">
    <source>
        <dbReference type="ARBA" id="ARBA00023015"/>
    </source>
</evidence>
<feature type="compositionally biased region" description="Basic and acidic residues" evidence="9">
    <location>
        <begin position="425"/>
        <end position="488"/>
    </location>
</feature>
<keyword evidence="5 8" id="KW-0103">Bromodomain</keyword>
<dbReference type="PROSITE" id="PS50014">
    <property type="entry name" value="BROMODOMAIN_2"/>
    <property type="match status" value="1"/>
</dbReference>
<dbReference type="PANTHER" id="PTHR16062:SF19">
    <property type="entry name" value="PROTEIN POLYBROMO-1"/>
    <property type="match status" value="1"/>
</dbReference>
<accession>A0A6H5J8Z4</accession>
<feature type="region of interest" description="Disordered" evidence="9">
    <location>
        <begin position="286"/>
        <end position="344"/>
    </location>
</feature>
<keyword evidence="2" id="KW-0677">Repeat</keyword>
<reference evidence="11 12" key="1">
    <citation type="submission" date="2020-02" db="EMBL/GenBank/DDBJ databases">
        <authorList>
            <person name="Ferguson B K."/>
        </authorList>
    </citation>
    <scope>NUCLEOTIDE SEQUENCE [LARGE SCALE GENOMIC DNA]</scope>
</reference>
<dbReference type="PRINTS" id="PR00503">
    <property type="entry name" value="BROMODOMAIN"/>
</dbReference>
<keyword evidence="3" id="KW-0156">Chromatin regulator</keyword>
<dbReference type="SMART" id="SM00297">
    <property type="entry name" value="BROMO"/>
    <property type="match status" value="1"/>
</dbReference>
<dbReference type="Proteomes" id="UP000479190">
    <property type="component" value="Unassembled WGS sequence"/>
</dbReference>
<dbReference type="PANTHER" id="PTHR16062">
    <property type="entry name" value="SWI/SNF-RELATED"/>
    <property type="match status" value="1"/>
</dbReference>
<keyword evidence="12" id="KW-1185">Reference proteome</keyword>
<keyword evidence="4" id="KW-0805">Transcription regulation</keyword>
<dbReference type="Gene3D" id="1.20.920.10">
    <property type="entry name" value="Bromodomain-like"/>
    <property type="match status" value="1"/>
</dbReference>
<evidence type="ECO:0000256" key="1">
    <source>
        <dbReference type="ARBA" id="ARBA00004123"/>
    </source>
</evidence>
<evidence type="ECO:0000256" key="6">
    <source>
        <dbReference type="ARBA" id="ARBA00023163"/>
    </source>
</evidence>
<feature type="region of interest" description="Disordered" evidence="9">
    <location>
        <begin position="148"/>
        <end position="263"/>
    </location>
</feature>
<feature type="non-terminal residue" evidence="11">
    <location>
        <position position="1"/>
    </location>
</feature>
<gene>
    <name evidence="11" type="ORF">TBRA_LOCUS16277</name>
</gene>
<dbReference type="GO" id="GO:0006368">
    <property type="term" value="P:transcription elongation by RNA polymerase II"/>
    <property type="evidence" value="ECO:0007669"/>
    <property type="project" value="TreeGrafter"/>
</dbReference>
<feature type="compositionally biased region" description="Low complexity" evidence="9">
    <location>
        <begin position="242"/>
        <end position="258"/>
    </location>
</feature>
<feature type="compositionally biased region" description="Polar residues" evidence="9">
    <location>
        <begin position="372"/>
        <end position="387"/>
    </location>
</feature>
<feature type="compositionally biased region" description="Basic and acidic residues" evidence="9">
    <location>
        <begin position="328"/>
        <end position="341"/>
    </location>
</feature>
<feature type="compositionally biased region" description="Polar residues" evidence="9">
    <location>
        <begin position="183"/>
        <end position="192"/>
    </location>
</feature>
<dbReference type="EMBL" id="CADCXV010001483">
    <property type="protein sequence ID" value="CAB0044689.1"/>
    <property type="molecule type" value="Genomic_DNA"/>
</dbReference>
<evidence type="ECO:0000256" key="3">
    <source>
        <dbReference type="ARBA" id="ARBA00022853"/>
    </source>
</evidence>
<dbReference type="GO" id="GO:0016586">
    <property type="term" value="C:RSC-type complex"/>
    <property type="evidence" value="ECO:0007669"/>
    <property type="project" value="InterPro"/>
</dbReference>
<sequence length="555" mass="61620">SRKRKRKGDEDDDLMPKKRKNLIDPKLKRCMKKIMNCIISYNDTPDGRAVSEIFMDLPPRRDFPDYYEIIKKPLCINKILQKIDDGKYPDLDELEKDFTQLCKNAQIYNEEKSMVYENSLVLEKIFENARTKLEAKFLADKAERETRDASHIAAVEATGSNDDTTDPSVKMRIKLKNRKSEAMPSTSAPSTSRGGRRKKAAKKLVTQGFMNLGHPQRTSYGDDLDANLFDNDGNNSGEKSDQATNQQHQQQQASTSHQKTPNVAKRRAWLWKNPLHNSFDEADIASADRHQGPSSSEASRRGSVCSSQSSPNRASPRRGGAGPGGAKSKKDGQRSRRESLKDASANAAQKLYRVLEEQALGEAVGKLGLKSKNPNNDIPIQDQQGQTSSQPSAQHPSSAEKAKVEKTASITSSKVEKLTSSIKNLDIKGSKSESGSKSEKSAKTDGSKVDKGAKIEGDSKKEKNVKAEGSKSDKNTKTDGSKSEKNSKSEQIGAAHAIPFNRVPRVCMCAVVRWHRESRHPRGALAPAVTMRFAYYYSYTFYSPAAANIYRRELD</sequence>
<dbReference type="GO" id="GO:0003682">
    <property type="term" value="F:chromatin binding"/>
    <property type="evidence" value="ECO:0007669"/>
    <property type="project" value="TreeGrafter"/>
</dbReference>
<dbReference type="InterPro" id="IPR001487">
    <property type="entry name" value="Bromodomain"/>
</dbReference>
<proteinExistence type="predicted"/>
<evidence type="ECO:0000313" key="12">
    <source>
        <dbReference type="Proteomes" id="UP000479190"/>
    </source>
</evidence>
<evidence type="ECO:0000313" key="11">
    <source>
        <dbReference type="EMBL" id="CAB0044689.1"/>
    </source>
</evidence>
<keyword evidence="6" id="KW-0804">Transcription</keyword>